<dbReference type="SUPFAM" id="SSF46626">
    <property type="entry name" value="Cytochrome c"/>
    <property type="match status" value="5"/>
</dbReference>
<dbReference type="PANTHER" id="PTHR33546">
    <property type="entry name" value="LARGE, MULTIFUNCTIONAL SECRETED PROTEIN-RELATED"/>
    <property type="match status" value="1"/>
</dbReference>
<feature type="domain" description="Cytochrome c" evidence="7">
    <location>
        <begin position="305"/>
        <end position="388"/>
    </location>
</feature>
<protein>
    <submittedName>
        <fullName evidence="8">C-type cytochrome</fullName>
    </submittedName>
</protein>
<dbReference type="RefSeq" id="WP_150079383.1">
    <property type="nucleotide sequence ID" value="NZ_VWOX01000021.1"/>
</dbReference>
<dbReference type="AlphaFoldDB" id="A0A5M6CXP8"/>
<dbReference type="NCBIfam" id="TIGR02603">
    <property type="entry name" value="CxxCH_TIGR02603"/>
    <property type="match status" value="1"/>
</dbReference>
<dbReference type="Gene3D" id="1.10.760.10">
    <property type="entry name" value="Cytochrome c-like domain"/>
    <property type="match status" value="5"/>
</dbReference>
<evidence type="ECO:0000313" key="8">
    <source>
        <dbReference type="EMBL" id="KAA5539190.1"/>
    </source>
</evidence>
<dbReference type="GO" id="GO:0046872">
    <property type="term" value="F:metal ion binding"/>
    <property type="evidence" value="ECO:0007669"/>
    <property type="project" value="UniProtKB-KW"/>
</dbReference>
<reference evidence="8 9" key="1">
    <citation type="submission" date="2019-08" db="EMBL/GenBank/DDBJ databases">
        <authorList>
            <person name="Dhanesh K."/>
            <person name="Kumar G."/>
            <person name="Sasikala C."/>
            <person name="Venkata Ramana C."/>
        </authorList>
    </citation>
    <scope>NUCLEOTIDE SEQUENCE [LARGE SCALE GENOMIC DNA]</scope>
    <source>
        <strain evidence="8 9">JC645</strain>
    </source>
</reference>
<comment type="caution">
    <text evidence="8">The sequence shown here is derived from an EMBL/GenBank/DDBJ whole genome shotgun (WGS) entry which is preliminary data.</text>
</comment>
<feature type="domain" description="Cytochrome c" evidence="7">
    <location>
        <begin position="599"/>
        <end position="696"/>
    </location>
</feature>
<evidence type="ECO:0000256" key="6">
    <source>
        <dbReference type="SAM" id="SignalP"/>
    </source>
</evidence>
<dbReference type="InterPro" id="IPR036280">
    <property type="entry name" value="Multihaem_cyt_sf"/>
</dbReference>
<accession>A0A5M6CXP8</accession>
<keyword evidence="9" id="KW-1185">Reference proteome</keyword>
<evidence type="ECO:0000313" key="9">
    <source>
        <dbReference type="Proteomes" id="UP000324479"/>
    </source>
</evidence>
<dbReference type="InterPro" id="IPR013427">
    <property type="entry name" value="Haem-bd_dom_put"/>
</dbReference>
<evidence type="ECO:0000256" key="1">
    <source>
        <dbReference type="ARBA" id="ARBA00022617"/>
    </source>
</evidence>
<dbReference type="GO" id="GO:0020037">
    <property type="term" value="F:heme binding"/>
    <property type="evidence" value="ECO:0007669"/>
    <property type="project" value="InterPro"/>
</dbReference>
<proteinExistence type="predicted"/>
<keyword evidence="1 4" id="KW-0349">Heme</keyword>
<feature type="signal peptide" evidence="6">
    <location>
        <begin position="1"/>
        <end position="25"/>
    </location>
</feature>
<keyword evidence="3 4" id="KW-0408">Iron</keyword>
<feature type="region of interest" description="Disordered" evidence="5">
    <location>
        <begin position="426"/>
        <end position="454"/>
    </location>
</feature>
<dbReference type="SUPFAM" id="SSF48695">
    <property type="entry name" value="Multiheme cytochromes"/>
    <property type="match status" value="1"/>
</dbReference>
<gene>
    <name evidence="8" type="ORF">FYK55_25045</name>
</gene>
<evidence type="ECO:0000256" key="2">
    <source>
        <dbReference type="ARBA" id="ARBA00022723"/>
    </source>
</evidence>
<keyword evidence="6" id="KW-0732">Signal</keyword>
<evidence type="ECO:0000256" key="3">
    <source>
        <dbReference type="ARBA" id="ARBA00023004"/>
    </source>
</evidence>
<dbReference type="Proteomes" id="UP000324479">
    <property type="component" value="Unassembled WGS sequence"/>
</dbReference>
<dbReference type="InterPro" id="IPR036909">
    <property type="entry name" value="Cyt_c-like_dom_sf"/>
</dbReference>
<name>A0A5M6CXP8_9BACT</name>
<organism evidence="8 9">
    <name type="scientific">Roseiconus nitratireducens</name>
    <dbReference type="NCBI Taxonomy" id="2605748"/>
    <lineage>
        <taxon>Bacteria</taxon>
        <taxon>Pseudomonadati</taxon>
        <taxon>Planctomycetota</taxon>
        <taxon>Planctomycetia</taxon>
        <taxon>Pirellulales</taxon>
        <taxon>Pirellulaceae</taxon>
        <taxon>Roseiconus</taxon>
    </lineage>
</organism>
<dbReference type="EMBL" id="VWOX01000021">
    <property type="protein sequence ID" value="KAA5539190.1"/>
    <property type="molecule type" value="Genomic_DNA"/>
</dbReference>
<dbReference type="PROSITE" id="PS51007">
    <property type="entry name" value="CYTC"/>
    <property type="match status" value="3"/>
</dbReference>
<feature type="domain" description="Cytochrome c" evidence="7">
    <location>
        <begin position="47"/>
        <end position="185"/>
    </location>
</feature>
<evidence type="ECO:0000256" key="4">
    <source>
        <dbReference type="PROSITE-ProRule" id="PRU00433"/>
    </source>
</evidence>
<keyword evidence="2 4" id="KW-0479">Metal-binding</keyword>
<dbReference type="InterPro" id="IPR009056">
    <property type="entry name" value="Cyt_c-like_dom"/>
</dbReference>
<dbReference type="GO" id="GO:0009055">
    <property type="term" value="F:electron transfer activity"/>
    <property type="evidence" value="ECO:0007669"/>
    <property type="project" value="InterPro"/>
</dbReference>
<dbReference type="PANTHER" id="PTHR33546:SF1">
    <property type="entry name" value="LARGE, MULTIFUNCTIONAL SECRETED PROTEIN"/>
    <property type="match status" value="1"/>
</dbReference>
<feature type="chain" id="PRO_5024362774" evidence="6">
    <location>
        <begin position="26"/>
        <end position="930"/>
    </location>
</feature>
<sequence length="930" mass="104540">MHKHTELILLTLFLGWTLPSQPAWAQLSDQLNSESVEQLARDARQQGDPIRGAILYPQESLGCVKCHGPGDNRIGPDLTAMSKDRSDEHLVEAVLNPSKLISQGYEATQILTQDGKVFSGRLLSATDQQVILRENSDDQRRRSFDRDQIDQMVTAPKSLMPDKLADQLKNRQQFLDLIGYLMQLRDSAESPTEAGDAKRKDLTPELRGLVLIDRYQCGNCHDNDLVSNQTPADAAPRLSRLSPILDPSHLRRFISDPAREKPGTRMPNLLAGKSTPEQDQIALQITHFLVSKFQRPVTESDVDEAAAERGKRLFHSVGCVACHAPRDSDEQPLLTESSVSLGPLQYSLAGLVEFLEDPLAFRPSGRMPDLKLTHWEAVDLAHYLLSWRGRRPTFDFQPDPQLATSGEQQFQRFNCVACHQEVSPRESSVAKSDTPPLSALRPNRGCLSNSPGPWPTYTLHPSEVDAIRRAMDRFGGGQNLPTETQIQISLEAFRCTACHQRDALGGVPDERADYFQTANPNLGPQGRFPPTLTGVGGKLRRKWMREILVHGRSVRPYVQTRMPRYGTENAEHLVELFQSNDRGPADERTQADDPEQQKALRDAGFQLVSHDGLNCIACHTFQLKPGMTMSALDLTVMHERLKPDWFDRFLRDPKQQNPGTVMPSFWPSGRSVRPAILDGDADRQIAAIWEWMKDGRQARTPRGLVVEPMELLATDEAVMLRRKYPGIGKRGIGVGYPRQINVAFDAEQMRLASMWRGKFVDPAGVFRSQGHGTVRPLGDDRYNFHPGPEIDDAGNPWIADDGRPPKHRFRGYTLDRKRRPTFQYAFEDVLIEDQCVDDVAANSSVPIFRRTITLRSDSGRDGMIFRIAPEQPVDQLGKGNYRIGNSLQVQLLPPHTGSIVMEESRQTIRVPIDLKASRPERIVLEYAWLP</sequence>
<evidence type="ECO:0000256" key="5">
    <source>
        <dbReference type="SAM" id="MobiDB-lite"/>
    </source>
</evidence>
<evidence type="ECO:0000259" key="7">
    <source>
        <dbReference type="PROSITE" id="PS51007"/>
    </source>
</evidence>